<proteinExistence type="predicted"/>
<dbReference type="Proteomes" id="UP000629287">
    <property type="component" value="Unassembled WGS sequence"/>
</dbReference>
<comment type="caution">
    <text evidence="2">The sequence shown here is derived from an EMBL/GenBank/DDBJ whole genome shotgun (WGS) entry which is preliminary data.</text>
</comment>
<evidence type="ECO:0000313" key="3">
    <source>
        <dbReference type="Proteomes" id="UP000629287"/>
    </source>
</evidence>
<dbReference type="RefSeq" id="WP_046919130.1">
    <property type="nucleotide sequence ID" value="NZ_JADBGF010000001.1"/>
</dbReference>
<organism evidence="2 3">
    <name type="scientific">Streptomyces stelliscabiei</name>
    <dbReference type="NCBI Taxonomy" id="146820"/>
    <lineage>
        <taxon>Bacteria</taxon>
        <taxon>Bacillati</taxon>
        <taxon>Actinomycetota</taxon>
        <taxon>Actinomycetes</taxon>
        <taxon>Kitasatosporales</taxon>
        <taxon>Streptomycetaceae</taxon>
        <taxon>Streptomyces</taxon>
    </lineage>
</organism>
<dbReference type="EMBL" id="JADBGF010000001">
    <property type="protein sequence ID" value="MBE1595229.1"/>
    <property type="molecule type" value="Genomic_DNA"/>
</dbReference>
<feature type="region of interest" description="Disordered" evidence="1">
    <location>
        <begin position="36"/>
        <end position="60"/>
    </location>
</feature>
<dbReference type="AlphaFoldDB" id="A0A8I0P2U1"/>
<dbReference type="GeneID" id="86825958"/>
<evidence type="ECO:0000313" key="2">
    <source>
        <dbReference type="EMBL" id="MBE1595229.1"/>
    </source>
</evidence>
<feature type="compositionally biased region" description="Pro residues" evidence="1">
    <location>
        <begin position="51"/>
        <end position="60"/>
    </location>
</feature>
<reference evidence="2 3" key="1">
    <citation type="submission" date="2020-10" db="EMBL/GenBank/DDBJ databases">
        <title>Sequencing the genomes of 1000 actinobacteria strains.</title>
        <authorList>
            <person name="Klenk H.-P."/>
        </authorList>
    </citation>
    <scope>NUCLEOTIDE SEQUENCE [LARGE SCALE GENOMIC DNA]</scope>
    <source>
        <strain evidence="2 3">DSM 41803</strain>
    </source>
</reference>
<sequence>MAVAEPDWPGASVAAVAGGTHAPSLFALPALSRQGRPAFDPQAYDDTVPGDTPPVSLPSA</sequence>
<accession>A0A8I0P2U1</accession>
<name>A0A8I0P2U1_9ACTN</name>
<evidence type="ECO:0000256" key="1">
    <source>
        <dbReference type="SAM" id="MobiDB-lite"/>
    </source>
</evidence>
<protein>
    <submittedName>
        <fullName evidence="2">Uncharacterized protein</fullName>
    </submittedName>
</protein>
<gene>
    <name evidence="2" type="ORF">H4687_001358</name>
</gene>
<keyword evidence="3" id="KW-1185">Reference proteome</keyword>